<dbReference type="GO" id="GO:0016829">
    <property type="term" value="F:lyase activity"/>
    <property type="evidence" value="ECO:0007669"/>
    <property type="project" value="UniProtKB-KW"/>
</dbReference>
<proteinExistence type="predicted"/>
<dbReference type="OrthoDB" id="6529at2157"/>
<name>A0A8T8K7X8_9EURY</name>
<feature type="binding site" evidence="4">
    <location>
        <position position="18"/>
    </location>
    <ligand>
        <name>Zn(2+)</name>
        <dbReference type="ChEBI" id="CHEBI:29105"/>
    </ligand>
</feature>
<organism evidence="5 6">
    <name type="scientific">Methanobacterium alkalithermotolerans</name>
    <dbReference type="NCBI Taxonomy" id="2731220"/>
    <lineage>
        <taxon>Archaea</taxon>
        <taxon>Methanobacteriati</taxon>
        <taxon>Methanobacteriota</taxon>
        <taxon>Methanomada group</taxon>
        <taxon>Methanobacteria</taxon>
        <taxon>Methanobacteriales</taxon>
        <taxon>Methanobacteriaceae</taxon>
        <taxon>Methanobacterium</taxon>
    </lineage>
</organism>
<protein>
    <submittedName>
        <fullName evidence="5">6-carboxytetrahydropterin synthase</fullName>
    </submittedName>
</protein>
<dbReference type="RefSeq" id="WP_211532179.1">
    <property type="nucleotide sequence ID" value="NZ_CP058560.1"/>
</dbReference>
<dbReference type="PANTHER" id="PTHR12589">
    <property type="entry name" value="PYRUVOYL TETRAHYDROBIOPTERIN SYNTHASE"/>
    <property type="match status" value="1"/>
</dbReference>
<gene>
    <name evidence="5" type="ORF">HYG87_05290</name>
</gene>
<keyword evidence="6" id="KW-1185">Reference proteome</keyword>
<keyword evidence="1 4" id="KW-0479">Metal-binding</keyword>
<dbReference type="InterPro" id="IPR038418">
    <property type="entry name" value="6-PTP_synth/QueD_sf"/>
</dbReference>
<dbReference type="PANTHER" id="PTHR12589:SF7">
    <property type="entry name" value="6-PYRUVOYL TETRAHYDROBIOPTERIN SYNTHASE"/>
    <property type="match status" value="1"/>
</dbReference>
<accession>A0A8T8K7X8</accession>
<dbReference type="Gene3D" id="3.30.479.10">
    <property type="entry name" value="6-pyruvoyl tetrahydropterin synthase/QueD"/>
    <property type="match status" value="1"/>
</dbReference>
<evidence type="ECO:0000313" key="6">
    <source>
        <dbReference type="Proteomes" id="UP000681041"/>
    </source>
</evidence>
<reference evidence="5" key="1">
    <citation type="submission" date="2020-07" db="EMBL/GenBank/DDBJ databases">
        <title>Methanobacterium. sp. MethCan genome.</title>
        <authorList>
            <person name="Postec A."/>
            <person name="Quemeneur M."/>
        </authorList>
    </citation>
    <scope>NUCLEOTIDE SEQUENCE</scope>
    <source>
        <strain evidence="5">MethCAN</strain>
    </source>
</reference>
<dbReference type="PIRSF" id="PIRSF006113">
    <property type="entry name" value="PTP_synth"/>
    <property type="match status" value="1"/>
</dbReference>
<evidence type="ECO:0000256" key="4">
    <source>
        <dbReference type="PIRSR" id="PIRSR006113-2"/>
    </source>
</evidence>
<dbReference type="KEGG" id="meme:HYG87_05290"/>
<evidence type="ECO:0000256" key="1">
    <source>
        <dbReference type="ARBA" id="ARBA00022723"/>
    </source>
</evidence>
<evidence type="ECO:0000256" key="2">
    <source>
        <dbReference type="ARBA" id="ARBA00022833"/>
    </source>
</evidence>
<dbReference type="AlphaFoldDB" id="A0A8T8K7X8"/>
<feature type="binding site" evidence="4">
    <location>
        <position position="32"/>
    </location>
    <ligand>
        <name>Zn(2+)</name>
        <dbReference type="ChEBI" id="CHEBI:29105"/>
    </ligand>
</feature>
<keyword evidence="3" id="KW-0456">Lyase</keyword>
<dbReference type="GO" id="GO:0046872">
    <property type="term" value="F:metal ion binding"/>
    <property type="evidence" value="ECO:0007669"/>
    <property type="project" value="UniProtKB-KW"/>
</dbReference>
<dbReference type="Proteomes" id="UP000681041">
    <property type="component" value="Chromosome"/>
</dbReference>
<feature type="binding site" evidence="4">
    <location>
        <position position="30"/>
    </location>
    <ligand>
        <name>Zn(2+)</name>
        <dbReference type="ChEBI" id="CHEBI:29105"/>
    </ligand>
</feature>
<dbReference type="GeneID" id="64820157"/>
<dbReference type="EMBL" id="CP058560">
    <property type="protein sequence ID" value="QUH23223.1"/>
    <property type="molecule type" value="Genomic_DNA"/>
</dbReference>
<sequence>MKIIINGIHANLRFSAAHMIPEHESCGCIHGHSYHVDVQLEGQRSGKFGFVVDFKEVKSIVRTICKKLDHKVLIPLESPLIEFKSVKNSVEFSIDGKEYKLPLQDCVLLPLPSTSAEDLSIYFVDKLWEKLQEKGADVSVVQICVNEGIGQGAFYSRNRNCENY</sequence>
<evidence type="ECO:0000256" key="3">
    <source>
        <dbReference type="ARBA" id="ARBA00023239"/>
    </source>
</evidence>
<evidence type="ECO:0000313" key="5">
    <source>
        <dbReference type="EMBL" id="QUH23223.1"/>
    </source>
</evidence>
<dbReference type="InterPro" id="IPR007115">
    <property type="entry name" value="6-PTP_synth/QueD"/>
</dbReference>
<dbReference type="Pfam" id="PF01242">
    <property type="entry name" value="PTPS"/>
    <property type="match status" value="1"/>
</dbReference>
<comment type="cofactor">
    <cofactor evidence="4">
        <name>Zn(2+)</name>
        <dbReference type="ChEBI" id="CHEBI:29105"/>
    </cofactor>
    <text evidence="4">Binds 1 zinc ion per subunit.</text>
</comment>
<dbReference type="SUPFAM" id="SSF55620">
    <property type="entry name" value="Tetrahydrobiopterin biosynthesis enzymes-like"/>
    <property type="match status" value="1"/>
</dbReference>
<keyword evidence="2 4" id="KW-0862">Zinc</keyword>